<evidence type="ECO:0000313" key="10">
    <source>
        <dbReference type="EMBL" id="PVD18553.1"/>
    </source>
</evidence>
<evidence type="ECO:0000256" key="7">
    <source>
        <dbReference type="ARBA" id="ARBA00023224"/>
    </source>
</evidence>
<evidence type="ECO:0000256" key="4">
    <source>
        <dbReference type="ARBA" id="ARBA00023040"/>
    </source>
</evidence>
<proteinExistence type="predicted"/>
<dbReference type="EMBL" id="PZQS01000014">
    <property type="protein sequence ID" value="PVD18553.1"/>
    <property type="molecule type" value="Genomic_DNA"/>
</dbReference>
<dbReference type="AlphaFoldDB" id="A0A2T7NBK8"/>
<evidence type="ECO:0000259" key="9">
    <source>
        <dbReference type="PROSITE" id="PS50262"/>
    </source>
</evidence>
<dbReference type="Proteomes" id="UP000245119">
    <property type="component" value="Linkage Group LG14"/>
</dbReference>
<feature type="transmembrane region" description="Helical" evidence="8">
    <location>
        <begin position="127"/>
        <end position="148"/>
    </location>
</feature>
<dbReference type="GO" id="GO:0004930">
    <property type="term" value="F:G protein-coupled receptor activity"/>
    <property type="evidence" value="ECO:0007669"/>
    <property type="project" value="UniProtKB-KW"/>
</dbReference>
<keyword evidence="5 8" id="KW-0472">Membrane</keyword>
<name>A0A2T7NBK8_POMCA</name>
<gene>
    <name evidence="10" type="ORF">C0Q70_21103</name>
</gene>
<evidence type="ECO:0000256" key="2">
    <source>
        <dbReference type="ARBA" id="ARBA00022692"/>
    </source>
</evidence>
<keyword evidence="3 8" id="KW-1133">Transmembrane helix</keyword>
<evidence type="ECO:0000256" key="8">
    <source>
        <dbReference type="SAM" id="Phobius"/>
    </source>
</evidence>
<reference evidence="10 11" key="1">
    <citation type="submission" date="2018-04" db="EMBL/GenBank/DDBJ databases">
        <title>The genome of golden apple snail Pomacea canaliculata provides insight into stress tolerance and invasive adaptation.</title>
        <authorList>
            <person name="Liu C."/>
            <person name="Liu B."/>
            <person name="Ren Y."/>
            <person name="Zhang Y."/>
            <person name="Wang H."/>
            <person name="Li S."/>
            <person name="Jiang F."/>
            <person name="Yin L."/>
            <person name="Zhang G."/>
            <person name="Qian W."/>
            <person name="Fan W."/>
        </authorList>
    </citation>
    <scope>NUCLEOTIDE SEQUENCE [LARGE SCALE GENOMIC DNA]</scope>
    <source>
        <strain evidence="10">SZHN2017</strain>
        <tissue evidence="10">Muscle</tissue>
    </source>
</reference>
<protein>
    <recommendedName>
        <fullName evidence="9">G-protein coupled receptors family 1 profile domain-containing protein</fullName>
    </recommendedName>
</protein>
<keyword evidence="2 8" id="KW-0812">Transmembrane</keyword>
<dbReference type="PROSITE" id="PS50262">
    <property type="entry name" value="G_PROTEIN_RECEP_F1_2"/>
    <property type="match status" value="1"/>
</dbReference>
<comment type="caution">
    <text evidence="10">The sequence shown here is derived from an EMBL/GenBank/DDBJ whole genome shotgun (WGS) entry which is preliminary data.</text>
</comment>
<feature type="transmembrane region" description="Helical" evidence="8">
    <location>
        <begin position="81"/>
        <end position="107"/>
    </location>
</feature>
<evidence type="ECO:0000256" key="5">
    <source>
        <dbReference type="ARBA" id="ARBA00023136"/>
    </source>
</evidence>
<keyword evidence="11" id="KW-1185">Reference proteome</keyword>
<evidence type="ECO:0000256" key="6">
    <source>
        <dbReference type="ARBA" id="ARBA00023170"/>
    </source>
</evidence>
<dbReference type="PANTHER" id="PTHR24243">
    <property type="entry name" value="G-PROTEIN COUPLED RECEPTOR"/>
    <property type="match status" value="1"/>
</dbReference>
<keyword evidence="6" id="KW-0675">Receptor</keyword>
<evidence type="ECO:0000256" key="3">
    <source>
        <dbReference type="ARBA" id="ARBA00022989"/>
    </source>
</evidence>
<dbReference type="PANTHER" id="PTHR24243:SF230">
    <property type="entry name" value="G-PROTEIN COUPLED RECEPTORS FAMILY 1 PROFILE DOMAIN-CONTAINING PROTEIN"/>
    <property type="match status" value="1"/>
</dbReference>
<dbReference type="InterPro" id="IPR017452">
    <property type="entry name" value="GPCR_Rhodpsn_7TM"/>
</dbReference>
<evidence type="ECO:0000313" key="11">
    <source>
        <dbReference type="Proteomes" id="UP000245119"/>
    </source>
</evidence>
<accession>A0A2T7NBK8</accession>
<dbReference type="Gene3D" id="1.20.1070.10">
    <property type="entry name" value="Rhodopsin 7-helix transmembrane proteins"/>
    <property type="match status" value="1"/>
</dbReference>
<dbReference type="OrthoDB" id="9990906at2759"/>
<keyword evidence="4" id="KW-0297">G-protein coupled receptor</keyword>
<keyword evidence="7" id="KW-0807">Transducer</keyword>
<organism evidence="10 11">
    <name type="scientific">Pomacea canaliculata</name>
    <name type="common">Golden apple snail</name>
    <dbReference type="NCBI Taxonomy" id="400727"/>
    <lineage>
        <taxon>Eukaryota</taxon>
        <taxon>Metazoa</taxon>
        <taxon>Spiralia</taxon>
        <taxon>Lophotrochozoa</taxon>
        <taxon>Mollusca</taxon>
        <taxon>Gastropoda</taxon>
        <taxon>Caenogastropoda</taxon>
        <taxon>Architaenioglossa</taxon>
        <taxon>Ampullarioidea</taxon>
        <taxon>Ampullariidae</taxon>
        <taxon>Pomacea</taxon>
    </lineage>
</organism>
<dbReference type="GO" id="GO:0005886">
    <property type="term" value="C:plasma membrane"/>
    <property type="evidence" value="ECO:0007669"/>
    <property type="project" value="TreeGrafter"/>
</dbReference>
<evidence type="ECO:0000256" key="1">
    <source>
        <dbReference type="ARBA" id="ARBA00004141"/>
    </source>
</evidence>
<feature type="domain" description="G-protein coupled receptors family 1 profile" evidence="9">
    <location>
        <begin position="1"/>
        <end position="146"/>
    </location>
</feature>
<comment type="subcellular location">
    <subcellularLocation>
        <location evidence="1">Membrane</location>
        <topology evidence="1">Multi-pass membrane protein</topology>
    </subcellularLocation>
</comment>
<dbReference type="SUPFAM" id="SSF81321">
    <property type="entry name" value="Family A G protein-coupled receptor-like"/>
    <property type="match status" value="1"/>
</dbReference>
<sequence>MKVGEVVVRKSCNENYDDEVTTTVFKVWFWINTMTSSCLPFAILLVDDVILIRRVVTSTREARDHLAVGSIQQVKVREKKAVSMTVTMIVTSLTFFFLSFPYCAYTLVQMLLIDTAFSSMYELLAMMWSICSVMWYSSSAVNFYLYCWTGTRFRTRAKQLLCLYKTERGAAISKTDTATGQVSLKDGNGETPENLRTER</sequence>